<accession>A0A2J6X4X7</accession>
<comment type="similarity">
    <text evidence="1">Belongs to the PemK/MazF family.</text>
</comment>
<dbReference type="InterPro" id="IPR011067">
    <property type="entry name" value="Plasmid_toxin/cell-grow_inhib"/>
</dbReference>
<dbReference type="EMBL" id="PNIQ01000534">
    <property type="protein sequence ID" value="PMP81538.1"/>
    <property type="molecule type" value="Genomic_DNA"/>
</dbReference>
<name>A0A2J6X4X7_9CHLR</name>
<gene>
    <name evidence="3" type="ORF">C0184_08120</name>
</gene>
<comment type="caution">
    <text evidence="3">The sequence shown here is derived from an EMBL/GenBank/DDBJ whole genome shotgun (WGS) entry which is preliminary data.</text>
</comment>
<keyword evidence="2" id="KW-1277">Toxin-antitoxin system</keyword>
<evidence type="ECO:0000256" key="2">
    <source>
        <dbReference type="ARBA" id="ARBA00022649"/>
    </source>
</evidence>
<evidence type="ECO:0000313" key="3">
    <source>
        <dbReference type="EMBL" id="PMP81538.1"/>
    </source>
</evidence>
<dbReference type="InterPro" id="IPR003477">
    <property type="entry name" value="PemK-like"/>
</dbReference>
<dbReference type="AlphaFoldDB" id="A0A2J6X4X7"/>
<protein>
    <submittedName>
        <fullName evidence="3">Type II toxin-antitoxin system PemK/MazF family toxin</fullName>
    </submittedName>
</protein>
<dbReference type="SUPFAM" id="SSF50118">
    <property type="entry name" value="Cell growth inhibitor/plasmid maintenance toxic component"/>
    <property type="match status" value="1"/>
</dbReference>
<reference evidence="3 4" key="1">
    <citation type="submission" date="2018-01" db="EMBL/GenBank/DDBJ databases">
        <title>Metagenomic assembled genomes from two thermal pools in the Uzon Caldera, Kamchatka, Russia.</title>
        <authorList>
            <person name="Wilkins L."/>
            <person name="Ettinger C."/>
        </authorList>
    </citation>
    <scope>NUCLEOTIDE SEQUENCE [LARGE SCALE GENOMIC DNA]</scope>
    <source>
        <strain evidence="3">ZAV-02</strain>
    </source>
</reference>
<dbReference type="Gene3D" id="2.30.30.110">
    <property type="match status" value="1"/>
</dbReference>
<evidence type="ECO:0000256" key="1">
    <source>
        <dbReference type="ARBA" id="ARBA00007521"/>
    </source>
</evidence>
<organism evidence="3 4">
    <name type="scientific">Chloroflexus aggregans</name>
    <dbReference type="NCBI Taxonomy" id="152260"/>
    <lineage>
        <taxon>Bacteria</taxon>
        <taxon>Bacillati</taxon>
        <taxon>Chloroflexota</taxon>
        <taxon>Chloroflexia</taxon>
        <taxon>Chloroflexales</taxon>
        <taxon>Chloroflexineae</taxon>
        <taxon>Chloroflexaceae</taxon>
        <taxon>Chloroflexus</taxon>
    </lineage>
</organism>
<dbReference type="Proteomes" id="UP000243376">
    <property type="component" value="Unassembled WGS sequence"/>
</dbReference>
<dbReference type="GO" id="GO:0003677">
    <property type="term" value="F:DNA binding"/>
    <property type="evidence" value="ECO:0007669"/>
    <property type="project" value="InterPro"/>
</dbReference>
<sequence length="118" mass="12965">MSIPGKYQRGEIWQADLGTDGSLPVLILSTDALGNLPIRLVVPLQPWDDRFTHSIWIHRLDGGWPQQLGTPHAADLLLLRSIATSQLQRKIGRVSATTMDEIVAALAIIVDYNPSTLS</sequence>
<proteinExistence type="inferred from homology"/>
<evidence type="ECO:0000313" key="4">
    <source>
        <dbReference type="Proteomes" id="UP000243376"/>
    </source>
</evidence>
<dbReference type="Pfam" id="PF02452">
    <property type="entry name" value="PemK_toxin"/>
    <property type="match status" value="1"/>
</dbReference>